<reference evidence="2" key="1">
    <citation type="submission" date="2022-10" db="EMBL/GenBank/DDBJ databases">
        <title>Cytochrome P450 Catalyzes Benzene Ring Formation in the Biosynthesis of Trialkyl-Substituted Aromatic Polyketides.</title>
        <authorList>
            <person name="Zhao E."/>
            <person name="Ge H."/>
        </authorList>
    </citation>
    <scope>NUCLEOTIDE SEQUENCE</scope>
    <source>
        <strain evidence="2">NA0869</strain>
    </source>
</reference>
<keyword evidence="3" id="KW-1185">Reference proteome</keyword>
<protein>
    <submittedName>
        <fullName evidence="2">Uncharacterized protein</fullName>
    </submittedName>
</protein>
<dbReference type="EMBL" id="CP107567">
    <property type="protein sequence ID" value="UYQ63784.1"/>
    <property type="molecule type" value="Genomic_DNA"/>
</dbReference>
<evidence type="ECO:0000313" key="3">
    <source>
        <dbReference type="Proteomes" id="UP001163878"/>
    </source>
</evidence>
<proteinExistence type="predicted"/>
<keyword evidence="1" id="KW-0732">Signal</keyword>
<dbReference type="RefSeq" id="WP_264246402.1">
    <property type="nucleotide sequence ID" value="NZ_CP107567.1"/>
</dbReference>
<accession>A0ABY6ICU3</accession>
<feature type="signal peptide" evidence="1">
    <location>
        <begin position="1"/>
        <end position="37"/>
    </location>
</feature>
<gene>
    <name evidence="2" type="ORF">OGH68_21520</name>
</gene>
<evidence type="ECO:0000313" key="2">
    <source>
        <dbReference type="EMBL" id="UYQ63784.1"/>
    </source>
</evidence>
<feature type="chain" id="PRO_5046093823" evidence="1">
    <location>
        <begin position="38"/>
        <end position="218"/>
    </location>
</feature>
<name>A0ABY6ICU3_STRPE</name>
<sequence>MKHEPFSPRRRKIAITLAIAGASVAMTAAAGSGVSYASEGKPEGIPEASMSADGQFFKPGSTTIVKVTAGQTDSEGKRNGSVLVSPAPADATAFRFVKNARRVGQSCGTNVIQQTSGQGKTTLVLTVEKKVDSTVKKEISIGVGSISAGMGWDVTKSYGVSNQTRYEVPRGKFGTVQAFPLYEQYIGEVWEGVSGAFPTGKRVFAYKPVGVCFNQWLK</sequence>
<dbReference type="Proteomes" id="UP001163878">
    <property type="component" value="Chromosome"/>
</dbReference>
<evidence type="ECO:0000256" key="1">
    <source>
        <dbReference type="SAM" id="SignalP"/>
    </source>
</evidence>
<organism evidence="2 3">
    <name type="scientific">Streptomyces peucetius</name>
    <dbReference type="NCBI Taxonomy" id="1950"/>
    <lineage>
        <taxon>Bacteria</taxon>
        <taxon>Bacillati</taxon>
        <taxon>Actinomycetota</taxon>
        <taxon>Actinomycetes</taxon>
        <taxon>Kitasatosporales</taxon>
        <taxon>Streptomycetaceae</taxon>
        <taxon>Streptomyces</taxon>
    </lineage>
</organism>